<evidence type="ECO:0000313" key="1">
    <source>
        <dbReference type="EMBL" id="CAZ66173.1"/>
    </source>
</evidence>
<accession>C8ZKF2</accession>
<proteinExistence type="predicted"/>
<keyword evidence="2" id="KW-1185">Reference proteome</keyword>
<dbReference type="KEGG" id="vg:8684384"/>
<dbReference type="GeneID" id="8684384"/>
<sequence>MDNSKLTEIANILLDFQDRISNLESGLETTAAFKMANLRAINQLVPETSQEEQGTTLTASEMQEVRDGFVAVVEERDMLLASDQVLQEELKQREEEFTNLTAERNDLLAFKKKVTVTLGISPETHPNQAAHILTNLKNDSVILAKVRAAFK</sequence>
<protein>
    <submittedName>
        <fullName evidence="1">Uncharacterized protein</fullName>
    </submittedName>
</protein>
<reference evidence="2" key="1">
    <citation type="journal article" date="2010" name="Virology">
        <title>Molecular and physiological analysis of three Pseudomonas aeruginosa phages belonging to the "N4-like viruses".</title>
        <authorList>
            <person name="Ceyssens P.J."/>
            <person name="Brabban A."/>
            <person name="Rogge L."/>
            <person name="Lewis M.S."/>
            <person name="Pickard D."/>
            <person name="Goulding D."/>
            <person name="Dougan G."/>
            <person name="Nob en J.P."/>
            <person name="Kropinski A."/>
            <person name="Kutter E."/>
            <person name="Lavigne R."/>
        </authorList>
    </citation>
    <scope>NUCLEOTIDE SEQUENCE [LARGE SCALE GENOMIC DNA]</scope>
</reference>
<organism evidence="1 2">
    <name type="scientific">Pseudomonas phage LUZ7</name>
    <dbReference type="NCBI Taxonomy" id="655097"/>
    <lineage>
        <taxon>Viruses</taxon>
        <taxon>Duplodnaviria</taxon>
        <taxon>Heunggongvirae</taxon>
        <taxon>Uroviricota</taxon>
        <taxon>Caudoviricetes</taxon>
        <taxon>Schitoviridae</taxon>
        <taxon>Migulavirinae</taxon>
        <taxon>Luzseptimavirus</taxon>
        <taxon>Luzseptimavirus LUZ7</taxon>
    </lineage>
</organism>
<dbReference type="EMBL" id="FN422398">
    <property type="protein sequence ID" value="CAZ66173.1"/>
    <property type="molecule type" value="Genomic_DNA"/>
</dbReference>
<name>C8ZKF2_9CAUD</name>
<dbReference type="OrthoDB" id="33711at10239"/>
<dbReference type="Proteomes" id="UP000002615">
    <property type="component" value="Segment"/>
</dbReference>
<dbReference type="RefSeq" id="YP_003358314.1">
    <property type="nucleotide sequence ID" value="NC_013691.1"/>
</dbReference>
<evidence type="ECO:0000313" key="2">
    <source>
        <dbReference type="Proteomes" id="UP000002615"/>
    </source>
</evidence>